<evidence type="ECO:0000313" key="3">
    <source>
        <dbReference type="EMBL" id="MED5052093.1"/>
    </source>
</evidence>
<dbReference type="InterPro" id="IPR025668">
    <property type="entry name" value="Tnp_DDE_dom"/>
</dbReference>
<dbReference type="EMBL" id="JARTLI010000013">
    <property type="protein sequence ID" value="MED5052093.1"/>
    <property type="molecule type" value="Genomic_DNA"/>
</dbReference>
<accession>A0ABD5IW56</accession>
<name>A0ABD5IW56_9BACL</name>
<sequence length="70" mass="8425">MEKEPVFGPIQHNQQFQRFWLRGLPKITLEWGLICAAHHLGKWTTTTDPPEKNRIKFRNKEPFLIQKRNK</sequence>
<comment type="caution">
    <text evidence="3">The sequence shown here is derived from an EMBL/GenBank/DDBJ whole genome shotgun (WGS) entry which is preliminary data.</text>
</comment>
<dbReference type="Proteomes" id="UP001339962">
    <property type="component" value="Unassembled WGS sequence"/>
</dbReference>
<feature type="region of interest" description="Disordered" evidence="1">
    <location>
        <begin position="43"/>
        <end position="70"/>
    </location>
</feature>
<dbReference type="Pfam" id="PF13751">
    <property type="entry name" value="DDE_Tnp_1_6"/>
    <property type="match status" value="1"/>
</dbReference>
<gene>
    <name evidence="3" type="ORF">P9850_09535</name>
</gene>
<evidence type="ECO:0000313" key="4">
    <source>
        <dbReference type="Proteomes" id="UP001339962"/>
    </source>
</evidence>
<proteinExistence type="predicted"/>
<feature type="domain" description="Transposase DDE" evidence="2">
    <location>
        <begin position="4"/>
        <end position="42"/>
    </location>
</feature>
<protein>
    <submittedName>
        <fullName evidence="3">Transposase</fullName>
    </submittedName>
</protein>
<reference evidence="3 4" key="1">
    <citation type="submission" date="2023-03" db="EMBL/GenBank/DDBJ databases">
        <title>Bacillus Genome Sequencing.</title>
        <authorList>
            <person name="Dunlap C."/>
        </authorList>
    </citation>
    <scope>NUCLEOTIDE SEQUENCE [LARGE SCALE GENOMIC DNA]</scope>
    <source>
        <strain evidence="3 4">NRS-38</strain>
    </source>
</reference>
<evidence type="ECO:0000256" key="1">
    <source>
        <dbReference type="SAM" id="MobiDB-lite"/>
    </source>
</evidence>
<dbReference type="AlphaFoldDB" id="A0ABD5IW56"/>
<organism evidence="3 4">
    <name type="scientific">Anoxybacteroides rupiense</name>
    <dbReference type="NCBI Taxonomy" id="311460"/>
    <lineage>
        <taxon>Bacteria</taxon>
        <taxon>Bacillati</taxon>
        <taxon>Bacillota</taxon>
        <taxon>Bacilli</taxon>
        <taxon>Bacillales</taxon>
        <taxon>Anoxybacillaceae</taxon>
        <taxon>Anoxybacteroides</taxon>
    </lineage>
</organism>
<feature type="compositionally biased region" description="Basic and acidic residues" evidence="1">
    <location>
        <begin position="49"/>
        <end position="61"/>
    </location>
</feature>
<evidence type="ECO:0000259" key="2">
    <source>
        <dbReference type="Pfam" id="PF13751"/>
    </source>
</evidence>